<dbReference type="Pfam" id="PF01381">
    <property type="entry name" value="HTH_3"/>
    <property type="match status" value="1"/>
</dbReference>
<evidence type="ECO:0000256" key="4">
    <source>
        <dbReference type="SAM" id="MobiDB-lite"/>
    </source>
</evidence>
<dbReference type="InterPro" id="IPR013729">
    <property type="entry name" value="MBF1_N"/>
</dbReference>
<keyword evidence="1" id="KW-0805">Transcription regulation</keyword>
<evidence type="ECO:0000256" key="1">
    <source>
        <dbReference type="ARBA" id="ARBA00023015"/>
    </source>
</evidence>
<dbReference type="Proteomes" id="UP000823046">
    <property type="component" value="Unassembled WGS sequence"/>
</dbReference>
<dbReference type="InterPro" id="IPR010982">
    <property type="entry name" value="Lambda_DNA-bd_dom_sf"/>
</dbReference>
<dbReference type="SUPFAM" id="SSF47413">
    <property type="entry name" value="lambda repressor-like DNA-binding domains"/>
    <property type="match status" value="1"/>
</dbReference>
<feature type="region of interest" description="Disordered" evidence="4">
    <location>
        <begin position="1"/>
        <end position="39"/>
    </location>
</feature>
<dbReference type="Gene3D" id="1.10.260.40">
    <property type="entry name" value="lambda repressor-like DNA-binding domains"/>
    <property type="match status" value="1"/>
</dbReference>
<evidence type="ECO:0000259" key="5">
    <source>
        <dbReference type="PROSITE" id="PS50943"/>
    </source>
</evidence>
<proteinExistence type="predicted"/>
<feature type="compositionally biased region" description="Polar residues" evidence="4">
    <location>
        <begin position="15"/>
        <end position="34"/>
    </location>
</feature>
<accession>A0ABQ7J6B2</accession>
<name>A0ABQ7J6B2_9APIC</name>
<protein>
    <submittedName>
        <fullName evidence="6">Multiprotein bridging factor type 1 family transcriptional co-activator</fullName>
    </submittedName>
</protein>
<dbReference type="PROSITE" id="PS50943">
    <property type="entry name" value="HTH_CROC1"/>
    <property type="match status" value="1"/>
</dbReference>
<keyword evidence="7" id="KW-1185">Reference proteome</keyword>
<reference evidence="6 7" key="1">
    <citation type="journal article" date="2020" name="bioRxiv">
        <title>Metabolic contributions of an alphaproteobacterial endosymbiont in the apicomplexan Cardiosporidium cionae.</title>
        <authorList>
            <person name="Hunter E.S."/>
            <person name="Paight C.J."/>
            <person name="Lane C.E."/>
        </authorList>
    </citation>
    <scope>NUCLEOTIDE SEQUENCE [LARGE SCALE GENOMIC DNA]</scope>
    <source>
        <strain evidence="6">ESH_2018</strain>
    </source>
</reference>
<dbReference type="EMBL" id="JADAQX010000711">
    <property type="protein sequence ID" value="KAF8819523.1"/>
    <property type="molecule type" value="Genomic_DNA"/>
</dbReference>
<dbReference type="CDD" id="cd00093">
    <property type="entry name" value="HTH_XRE"/>
    <property type="match status" value="1"/>
</dbReference>
<keyword evidence="3" id="KW-0804">Transcription</keyword>
<dbReference type="Pfam" id="PF08523">
    <property type="entry name" value="MBF1"/>
    <property type="match status" value="1"/>
</dbReference>
<dbReference type="PANTHER" id="PTHR10245:SF15">
    <property type="entry name" value="ENDOTHELIAL DIFFERENTIATION-RELATED FACTOR 1"/>
    <property type="match status" value="1"/>
</dbReference>
<sequence>MSQDWTVVTWDKRPQTSGKANPSNSKTIAPSSKDGSVGVTKKFLSGQNKATKHYIVPNASHIDEDTGDYRIERVSPEFSKALQRARMDKKLTQAQLAKLINERVSAINEYENGKAIPNPMVIQKLGKALGTRLPSAKKKEAAN</sequence>
<evidence type="ECO:0000256" key="3">
    <source>
        <dbReference type="ARBA" id="ARBA00023163"/>
    </source>
</evidence>
<dbReference type="InterPro" id="IPR001387">
    <property type="entry name" value="Cro/C1-type_HTH"/>
</dbReference>
<evidence type="ECO:0000313" key="7">
    <source>
        <dbReference type="Proteomes" id="UP000823046"/>
    </source>
</evidence>
<gene>
    <name evidence="6" type="ORF">IE077_000039</name>
</gene>
<organism evidence="6 7">
    <name type="scientific">Cardiosporidium cionae</name>
    <dbReference type="NCBI Taxonomy" id="476202"/>
    <lineage>
        <taxon>Eukaryota</taxon>
        <taxon>Sar</taxon>
        <taxon>Alveolata</taxon>
        <taxon>Apicomplexa</taxon>
        <taxon>Aconoidasida</taxon>
        <taxon>Nephromycida</taxon>
        <taxon>Cardiosporidium</taxon>
    </lineage>
</organism>
<keyword evidence="2" id="KW-0238">DNA-binding</keyword>
<dbReference type="PANTHER" id="PTHR10245">
    <property type="entry name" value="ENDOTHELIAL DIFFERENTIATION-RELATED FACTOR 1 MULTIPROTEIN BRIDGING FACTOR 1"/>
    <property type="match status" value="1"/>
</dbReference>
<feature type="domain" description="HTH cro/C1-type" evidence="5">
    <location>
        <begin position="82"/>
        <end position="136"/>
    </location>
</feature>
<dbReference type="SMART" id="SM00530">
    <property type="entry name" value="HTH_XRE"/>
    <property type="match status" value="1"/>
</dbReference>
<evidence type="ECO:0000256" key="2">
    <source>
        <dbReference type="ARBA" id="ARBA00023125"/>
    </source>
</evidence>
<comment type="caution">
    <text evidence="6">The sequence shown here is derived from an EMBL/GenBank/DDBJ whole genome shotgun (WGS) entry which is preliminary data.</text>
</comment>
<evidence type="ECO:0000313" key="6">
    <source>
        <dbReference type="EMBL" id="KAF8819523.1"/>
    </source>
</evidence>